<reference evidence="2 3" key="1">
    <citation type="journal article" date="2019" name="Sci. Data">
        <title>Hybrid genome assembly and annotation of Danionella translucida.</title>
        <authorList>
            <person name="Kadobianskyi M."/>
            <person name="Schulze L."/>
            <person name="Schuelke M."/>
            <person name="Judkewitz B."/>
        </authorList>
    </citation>
    <scope>NUCLEOTIDE SEQUENCE [LARGE SCALE GENOMIC DNA]</scope>
    <source>
        <strain evidence="2 3">Bolton</strain>
    </source>
</reference>
<dbReference type="Proteomes" id="UP000316079">
    <property type="component" value="Unassembled WGS sequence"/>
</dbReference>
<dbReference type="STRING" id="623744.A0A553RI71"/>
<keyword evidence="1" id="KW-0812">Transmembrane</keyword>
<dbReference type="GO" id="GO:0005125">
    <property type="term" value="F:cytokine activity"/>
    <property type="evidence" value="ECO:0007669"/>
    <property type="project" value="InterPro"/>
</dbReference>
<dbReference type="AlphaFoldDB" id="A0A553RI71"/>
<sequence length="306" mass="34820">GKDVRKLGWFENRERSFIRPEEKGGGLHCSHLSVTPETAHQNAQPLKVSQMNTHISAHKAKSVLVFQVHANTLSPRTICSVCDTKNQLQNGCSITYTFIERQNLSAVCYVKAAFPHILELLNLQFRFPKDSDNYRYANSLKNFINNVYLQRCIPLINEEIEDSPTKFARIYVTLPRTALEKAEDVIRIYMGLMTENNKHVDWNCEEEYAEDYPGTTARSPSHSAENSFHDKEDQAIADRNSTDRSIHSSFSSDTMFIIMLACSGLLLSTLLIYRHLKVRGRKCIFAQAQHPTLSNLDLPGKANVEQ</sequence>
<dbReference type="FunFam" id="1.20.1250.10:FF:000056">
    <property type="entry name" value="Colony-stimulating factor 1b (macrophage)"/>
    <property type="match status" value="1"/>
</dbReference>
<dbReference type="PANTHER" id="PTHR10058:SF0">
    <property type="entry name" value="MACROPHAGE COLONY-STIMULATING FACTOR 1"/>
    <property type="match status" value="1"/>
</dbReference>
<dbReference type="InterPro" id="IPR009079">
    <property type="entry name" value="4_helix_cytokine-like_core"/>
</dbReference>
<protein>
    <submittedName>
        <fullName evidence="2">Uncharacterized protein</fullName>
    </submittedName>
</protein>
<comment type="caution">
    <text evidence="2">The sequence shown here is derived from an EMBL/GenBank/DDBJ whole genome shotgun (WGS) entry which is preliminary data.</text>
</comment>
<dbReference type="OrthoDB" id="8702024at2759"/>
<proteinExistence type="predicted"/>
<name>A0A553RI71_9TELE</name>
<dbReference type="Gene3D" id="1.20.1250.10">
    <property type="match status" value="1"/>
</dbReference>
<keyword evidence="1" id="KW-1133">Transmembrane helix</keyword>
<accession>A0A553RI71</accession>
<keyword evidence="3" id="KW-1185">Reference proteome</keyword>
<evidence type="ECO:0000313" key="2">
    <source>
        <dbReference type="EMBL" id="TRZ01878.1"/>
    </source>
</evidence>
<dbReference type="EMBL" id="SRMA01024036">
    <property type="protein sequence ID" value="TRZ01878.1"/>
    <property type="molecule type" value="Genomic_DNA"/>
</dbReference>
<dbReference type="SUPFAM" id="SSF47266">
    <property type="entry name" value="4-helical cytokines"/>
    <property type="match status" value="1"/>
</dbReference>
<evidence type="ECO:0000313" key="3">
    <source>
        <dbReference type="Proteomes" id="UP000316079"/>
    </source>
</evidence>
<dbReference type="InterPro" id="IPR008001">
    <property type="entry name" value="MCSF-1"/>
</dbReference>
<organism evidence="2 3">
    <name type="scientific">Danionella cerebrum</name>
    <dbReference type="NCBI Taxonomy" id="2873325"/>
    <lineage>
        <taxon>Eukaryota</taxon>
        <taxon>Metazoa</taxon>
        <taxon>Chordata</taxon>
        <taxon>Craniata</taxon>
        <taxon>Vertebrata</taxon>
        <taxon>Euteleostomi</taxon>
        <taxon>Actinopterygii</taxon>
        <taxon>Neopterygii</taxon>
        <taxon>Teleostei</taxon>
        <taxon>Ostariophysi</taxon>
        <taxon>Cypriniformes</taxon>
        <taxon>Danionidae</taxon>
        <taxon>Danioninae</taxon>
        <taxon>Danionella</taxon>
    </lineage>
</organism>
<dbReference type="GO" id="GO:0016020">
    <property type="term" value="C:membrane"/>
    <property type="evidence" value="ECO:0007669"/>
    <property type="project" value="InterPro"/>
</dbReference>
<dbReference type="PANTHER" id="PTHR10058">
    <property type="entry name" value="MACROPHAGE COLONY STIMULATING FACTOR"/>
    <property type="match status" value="1"/>
</dbReference>
<keyword evidence="1" id="KW-0472">Membrane</keyword>
<dbReference type="GO" id="GO:0005615">
    <property type="term" value="C:extracellular space"/>
    <property type="evidence" value="ECO:0007669"/>
    <property type="project" value="TreeGrafter"/>
</dbReference>
<dbReference type="Pfam" id="PF05337">
    <property type="entry name" value="CSF-1"/>
    <property type="match status" value="1"/>
</dbReference>
<dbReference type="GO" id="GO:0008083">
    <property type="term" value="F:growth factor activity"/>
    <property type="evidence" value="ECO:0007669"/>
    <property type="project" value="InterPro"/>
</dbReference>
<feature type="non-terminal residue" evidence="2">
    <location>
        <position position="1"/>
    </location>
</feature>
<gene>
    <name evidence="2" type="ORF">DNTS_026308</name>
</gene>
<feature type="transmembrane region" description="Helical" evidence="1">
    <location>
        <begin position="254"/>
        <end position="273"/>
    </location>
</feature>
<evidence type="ECO:0000256" key="1">
    <source>
        <dbReference type="SAM" id="Phobius"/>
    </source>
</evidence>